<dbReference type="Proteomes" id="UP000015346">
    <property type="component" value="Unassembled WGS sequence"/>
</dbReference>
<gene>
    <name evidence="9" type="ORF">ruthe_00686</name>
</gene>
<sequence>MCGRMAITLTHDAMAHLFDAAPVGDLPDLPDYNVCPTRPIAVVLSQGGRRFLQAMRWGFLPAWYRSPTDGPLLINARAESIADRPAFREAARHRRCLVPATGFYEWQRLESGRSQPWFVTRADGAPMVFAAVWQNWGEAEAQQGTVAIVTCPANAQMARIHPRLPVILEPGDWPLWLGEAGHGAARLMRAPPEGALRMVPVGPAINSARSRGADLIRPLDQDPISPA</sequence>
<proteinExistence type="inferred from homology"/>
<keyword evidence="5" id="KW-0190">Covalent protein-DNA linkage</keyword>
<dbReference type="GO" id="GO:0006508">
    <property type="term" value="P:proteolysis"/>
    <property type="evidence" value="ECO:0007669"/>
    <property type="project" value="UniProtKB-KW"/>
</dbReference>
<comment type="caution">
    <text evidence="9">The sequence shown here is derived from an EMBL/GenBank/DDBJ whole genome shotgun (WGS) entry which is preliminary data.</text>
</comment>
<comment type="similarity">
    <text evidence="1 8">Belongs to the SOS response-associated peptidase family.</text>
</comment>
<dbReference type="GO" id="GO:0016829">
    <property type="term" value="F:lyase activity"/>
    <property type="evidence" value="ECO:0007669"/>
    <property type="project" value="UniProtKB-KW"/>
</dbReference>
<keyword evidence="10" id="KW-1185">Reference proteome</keyword>
<dbReference type="HOGENOM" id="CLU_035990_6_2_5"/>
<dbReference type="Pfam" id="PF02586">
    <property type="entry name" value="SRAP"/>
    <property type="match status" value="1"/>
</dbReference>
<dbReference type="STRING" id="1123069.ruthe_00686"/>
<dbReference type="PANTHER" id="PTHR13604:SF0">
    <property type="entry name" value="ABASIC SITE PROCESSING PROTEIN HMCES"/>
    <property type="match status" value="1"/>
</dbReference>
<evidence type="ECO:0000313" key="9">
    <source>
        <dbReference type="EMBL" id="EPX87288.1"/>
    </source>
</evidence>
<organism evidence="9 10">
    <name type="scientific">Rubellimicrobium thermophilum DSM 16684</name>
    <dbReference type="NCBI Taxonomy" id="1123069"/>
    <lineage>
        <taxon>Bacteria</taxon>
        <taxon>Pseudomonadati</taxon>
        <taxon>Pseudomonadota</taxon>
        <taxon>Alphaproteobacteria</taxon>
        <taxon>Rhodobacterales</taxon>
        <taxon>Roseobacteraceae</taxon>
        <taxon>Rubellimicrobium</taxon>
    </lineage>
</organism>
<evidence type="ECO:0000256" key="3">
    <source>
        <dbReference type="ARBA" id="ARBA00022763"/>
    </source>
</evidence>
<evidence type="ECO:0000256" key="4">
    <source>
        <dbReference type="ARBA" id="ARBA00022801"/>
    </source>
</evidence>
<evidence type="ECO:0000256" key="6">
    <source>
        <dbReference type="ARBA" id="ARBA00023125"/>
    </source>
</evidence>
<dbReference type="SUPFAM" id="SSF143081">
    <property type="entry name" value="BB1717-like"/>
    <property type="match status" value="1"/>
</dbReference>
<evidence type="ECO:0000256" key="2">
    <source>
        <dbReference type="ARBA" id="ARBA00022670"/>
    </source>
</evidence>
<dbReference type="OrthoDB" id="9782620at2"/>
<dbReference type="PANTHER" id="PTHR13604">
    <property type="entry name" value="DC12-RELATED"/>
    <property type="match status" value="1"/>
</dbReference>
<dbReference type="InterPro" id="IPR003738">
    <property type="entry name" value="SRAP"/>
</dbReference>
<name>S9R5M3_9RHOB</name>
<dbReference type="GO" id="GO:0008233">
    <property type="term" value="F:peptidase activity"/>
    <property type="evidence" value="ECO:0007669"/>
    <property type="project" value="UniProtKB-KW"/>
</dbReference>
<dbReference type="InterPro" id="IPR036590">
    <property type="entry name" value="SRAP-like"/>
</dbReference>
<reference evidence="9 10" key="1">
    <citation type="journal article" date="2013" name="Stand. Genomic Sci.">
        <title>Genome sequence of the reddish-pigmented Rubellimicrobium thermophilum type strain (DSM 16684(T)), a member of the Roseobacter clade.</title>
        <authorList>
            <person name="Fiebig A."/>
            <person name="Riedel T."/>
            <person name="Gronow S."/>
            <person name="Petersen J."/>
            <person name="Klenk H.P."/>
            <person name="Goker M."/>
        </authorList>
    </citation>
    <scope>NUCLEOTIDE SEQUENCE [LARGE SCALE GENOMIC DNA]</scope>
    <source>
        <strain evidence="9 10">DSM 16684</strain>
    </source>
</reference>
<dbReference type="AlphaFoldDB" id="S9R5M3"/>
<dbReference type="GO" id="GO:0003697">
    <property type="term" value="F:single-stranded DNA binding"/>
    <property type="evidence" value="ECO:0007669"/>
    <property type="project" value="InterPro"/>
</dbReference>
<dbReference type="RefSeq" id="WP_021096792.1">
    <property type="nucleotide sequence ID" value="NZ_KE557320.1"/>
</dbReference>
<dbReference type="EC" id="3.4.-.-" evidence="8"/>
<keyword evidence="6" id="KW-0238">DNA-binding</keyword>
<evidence type="ECO:0000256" key="7">
    <source>
        <dbReference type="ARBA" id="ARBA00023239"/>
    </source>
</evidence>
<dbReference type="Gene3D" id="3.90.1680.10">
    <property type="entry name" value="SOS response associated peptidase-like"/>
    <property type="match status" value="1"/>
</dbReference>
<evidence type="ECO:0000256" key="1">
    <source>
        <dbReference type="ARBA" id="ARBA00008136"/>
    </source>
</evidence>
<dbReference type="EMBL" id="AOLV01000008">
    <property type="protein sequence ID" value="EPX87288.1"/>
    <property type="molecule type" value="Genomic_DNA"/>
</dbReference>
<keyword evidence="7" id="KW-0456">Lyase</keyword>
<keyword evidence="2 8" id="KW-0645">Protease</keyword>
<dbReference type="GO" id="GO:0106300">
    <property type="term" value="P:protein-DNA covalent cross-linking repair"/>
    <property type="evidence" value="ECO:0007669"/>
    <property type="project" value="InterPro"/>
</dbReference>
<evidence type="ECO:0000256" key="8">
    <source>
        <dbReference type="RuleBase" id="RU364100"/>
    </source>
</evidence>
<evidence type="ECO:0000256" key="5">
    <source>
        <dbReference type="ARBA" id="ARBA00023124"/>
    </source>
</evidence>
<protein>
    <recommendedName>
        <fullName evidence="8">Abasic site processing protein</fullName>
        <ecNumber evidence="8">3.4.-.-</ecNumber>
    </recommendedName>
</protein>
<accession>S9R5M3</accession>
<keyword evidence="3" id="KW-0227">DNA damage</keyword>
<dbReference type="PATRIC" id="fig|1123069.3.peg.658"/>
<keyword evidence="4 8" id="KW-0378">Hydrolase</keyword>
<evidence type="ECO:0000313" key="10">
    <source>
        <dbReference type="Proteomes" id="UP000015346"/>
    </source>
</evidence>